<dbReference type="RefSeq" id="WP_155438787.1">
    <property type="nucleotide sequence ID" value="NZ_WNLA01000004.1"/>
</dbReference>
<proteinExistence type="predicted"/>
<sequence>MPTSASLFHPALQAACSMLLAVLLLAPPAWAANEDTRVEILPSSHPAFPALDRVRVERIVRTTLLEHSTTPYLLARIRVQFAPDGIPLHLVVYLAHANISQADTARITLAPGYVVSAVDTAYQQRESDLEPGTFTVQDADMLFETPVDFIATAAAGVRRGCELGAAAGYACDVLLGSAAGVQDIRNYLLAPRLKALGNIGHGNPNGIQLADGMLTNSWFATLPAGTLAGKLLYFNSCQVHNAPLEPAIMGAGARTYIGGNLNLPIGGSEEVFKCFWNAALNDRSGMGAALGACEEAQGLTGFHGLSGDAGRFTDNRIGDDDGYHAGDTADHAYTSPRVQRVLAYFAGQLGQHGGAGLDTGGSDRPVGLTHVLALPPLAQVTAATVTLRLRGTNSLVKNDVIFYNDSVSATEAEREPCAPTAQCDGLQPFLPYIALRDLLGAEPRAGVDYLVHLNLAKVPLRLRDSTGGPGGSQAPAPDVYRNLLGVLASGHLDLIIGDDSMVDYSELAVSYTLPSHATGDLDGDGRIDRNDLDIILSGLDTDATAGGDPRDLDLDGRITVLDARRLVLLCSKTQCAR</sequence>
<dbReference type="OrthoDB" id="8770471at2"/>
<accession>A0A6L6PXU1</accession>
<dbReference type="GO" id="GO:0005509">
    <property type="term" value="F:calcium ion binding"/>
    <property type="evidence" value="ECO:0007669"/>
    <property type="project" value="InterPro"/>
</dbReference>
<feature type="signal peptide" evidence="1">
    <location>
        <begin position="1"/>
        <end position="31"/>
    </location>
</feature>
<feature type="domain" description="EF-hand" evidence="2">
    <location>
        <begin position="520"/>
        <end position="542"/>
    </location>
</feature>
<evidence type="ECO:0000313" key="4">
    <source>
        <dbReference type="Proteomes" id="UP000484015"/>
    </source>
</evidence>
<evidence type="ECO:0000313" key="3">
    <source>
        <dbReference type="EMBL" id="MTW02423.1"/>
    </source>
</evidence>
<evidence type="ECO:0000259" key="2">
    <source>
        <dbReference type="PROSITE" id="PS50222"/>
    </source>
</evidence>
<dbReference type="EMBL" id="WNLA01000004">
    <property type="protein sequence ID" value="MTW02423.1"/>
    <property type="molecule type" value="Genomic_DNA"/>
</dbReference>
<dbReference type="PROSITE" id="PS00018">
    <property type="entry name" value="EF_HAND_1"/>
    <property type="match status" value="1"/>
</dbReference>
<dbReference type="PROSITE" id="PS50222">
    <property type="entry name" value="EF_HAND_2"/>
    <property type="match status" value="1"/>
</dbReference>
<comment type="caution">
    <text evidence="3">The sequence shown here is derived from an EMBL/GenBank/DDBJ whole genome shotgun (WGS) entry which is preliminary data.</text>
</comment>
<gene>
    <name evidence="3" type="ORF">GM668_10055</name>
</gene>
<dbReference type="InterPro" id="IPR018247">
    <property type="entry name" value="EF_Hand_1_Ca_BS"/>
</dbReference>
<keyword evidence="1" id="KW-0732">Signal</keyword>
<evidence type="ECO:0000256" key="1">
    <source>
        <dbReference type="SAM" id="SignalP"/>
    </source>
</evidence>
<keyword evidence="4" id="KW-1185">Reference proteome</keyword>
<organism evidence="3 4">
    <name type="scientific">Pseudoduganella ginsengisoli</name>
    <dbReference type="NCBI Taxonomy" id="1462440"/>
    <lineage>
        <taxon>Bacteria</taxon>
        <taxon>Pseudomonadati</taxon>
        <taxon>Pseudomonadota</taxon>
        <taxon>Betaproteobacteria</taxon>
        <taxon>Burkholderiales</taxon>
        <taxon>Oxalobacteraceae</taxon>
        <taxon>Telluria group</taxon>
        <taxon>Pseudoduganella</taxon>
    </lineage>
</organism>
<dbReference type="InterPro" id="IPR002048">
    <property type="entry name" value="EF_hand_dom"/>
</dbReference>
<protein>
    <recommendedName>
        <fullName evidence="2">EF-hand domain-containing protein</fullName>
    </recommendedName>
</protein>
<dbReference type="Proteomes" id="UP000484015">
    <property type="component" value="Unassembled WGS sequence"/>
</dbReference>
<feature type="chain" id="PRO_5026773322" description="EF-hand domain-containing protein" evidence="1">
    <location>
        <begin position="32"/>
        <end position="577"/>
    </location>
</feature>
<reference evidence="3 4" key="1">
    <citation type="submission" date="2019-11" db="EMBL/GenBank/DDBJ databases">
        <title>Type strains purchased from KCTC, JCM and DSMZ.</title>
        <authorList>
            <person name="Lu H."/>
        </authorList>
    </citation>
    <scope>NUCLEOTIDE SEQUENCE [LARGE SCALE GENOMIC DNA]</scope>
    <source>
        <strain evidence="3 4">KCTC 42409</strain>
    </source>
</reference>
<name>A0A6L6PXU1_9BURK</name>
<dbReference type="AlphaFoldDB" id="A0A6L6PXU1"/>